<dbReference type="InterPro" id="IPR035979">
    <property type="entry name" value="RBD_domain_sf"/>
</dbReference>
<dbReference type="InterPro" id="IPR000504">
    <property type="entry name" value="RRM_dom"/>
</dbReference>
<dbReference type="GO" id="GO:0003723">
    <property type="term" value="F:RNA binding"/>
    <property type="evidence" value="ECO:0007669"/>
    <property type="project" value="UniProtKB-UniRule"/>
</dbReference>
<sequence>MLKAIVQGNDKLIGQAAARIRFMKEILEGEVLEAACNGDEEVLQLLRLHLMNEGWWNKVVNVDLRKSGNSNSNQKPILKPVRLHKPNNIPVSGLLTKEEEKNLLGNFILNKRELVHPNVIKMVQADENEGIRMTLNQIHYGTLRTSRQTKEIKKGRMGCRQEEGHPKGSREKGKPRKGYDNVKFKKSFADILKDNKHPGQTQQKIASRFSESAHNSTDTLFFSDFEEGAKVVNIWKVLKRIGRVRDIILPRKKDRYNKRFGFIKPMVMSCAKSFMRLSNKISIGGNKIRIQWAKKYADKKERGVQLKNLRRIAPTILHRVIILVWRGKTTAANNGWE</sequence>
<evidence type="ECO:0000256" key="1">
    <source>
        <dbReference type="PROSITE-ProRule" id="PRU00176"/>
    </source>
</evidence>
<reference evidence="4" key="1">
    <citation type="submission" date="2023-02" db="EMBL/GenBank/DDBJ databases">
        <title>Genome of toxic invasive species Heracleum sosnowskyi carries increased number of genes despite the absence of recent whole-genome duplications.</title>
        <authorList>
            <person name="Schelkunov M."/>
            <person name="Shtratnikova V."/>
            <person name="Makarenko M."/>
            <person name="Klepikova A."/>
            <person name="Omelchenko D."/>
            <person name="Novikova G."/>
            <person name="Obukhova E."/>
            <person name="Bogdanov V."/>
            <person name="Penin A."/>
            <person name="Logacheva M."/>
        </authorList>
    </citation>
    <scope>NUCLEOTIDE SEQUENCE</scope>
    <source>
        <strain evidence="4">Hsosn_3</strain>
        <tissue evidence="4">Leaf</tissue>
    </source>
</reference>
<keyword evidence="5" id="KW-1185">Reference proteome</keyword>
<proteinExistence type="predicted"/>
<evidence type="ECO:0000313" key="4">
    <source>
        <dbReference type="EMBL" id="KAK1391545.1"/>
    </source>
</evidence>
<dbReference type="SUPFAM" id="SSF54928">
    <property type="entry name" value="RNA-binding domain, RBD"/>
    <property type="match status" value="1"/>
</dbReference>
<comment type="caution">
    <text evidence="4">The sequence shown here is derived from an EMBL/GenBank/DDBJ whole genome shotgun (WGS) entry which is preliminary data.</text>
</comment>
<dbReference type="Proteomes" id="UP001237642">
    <property type="component" value="Unassembled WGS sequence"/>
</dbReference>
<feature type="region of interest" description="Disordered" evidence="2">
    <location>
        <begin position="147"/>
        <end position="179"/>
    </location>
</feature>
<dbReference type="Gene3D" id="3.30.70.330">
    <property type="match status" value="1"/>
</dbReference>
<feature type="compositionally biased region" description="Basic and acidic residues" evidence="2">
    <location>
        <begin position="148"/>
        <end position="179"/>
    </location>
</feature>
<protein>
    <recommendedName>
        <fullName evidence="3">RRM domain-containing protein</fullName>
    </recommendedName>
</protein>
<dbReference type="EMBL" id="JAUIZM010000003">
    <property type="protein sequence ID" value="KAK1391545.1"/>
    <property type="molecule type" value="Genomic_DNA"/>
</dbReference>
<keyword evidence="1" id="KW-0694">RNA-binding</keyword>
<dbReference type="AlphaFoldDB" id="A0AAD8MVW2"/>
<reference evidence="4" key="2">
    <citation type="submission" date="2023-05" db="EMBL/GenBank/DDBJ databases">
        <authorList>
            <person name="Schelkunov M.I."/>
        </authorList>
    </citation>
    <scope>NUCLEOTIDE SEQUENCE</scope>
    <source>
        <strain evidence="4">Hsosn_3</strain>
        <tissue evidence="4">Leaf</tissue>
    </source>
</reference>
<gene>
    <name evidence="4" type="ORF">POM88_010601</name>
</gene>
<organism evidence="4 5">
    <name type="scientific">Heracleum sosnowskyi</name>
    <dbReference type="NCBI Taxonomy" id="360622"/>
    <lineage>
        <taxon>Eukaryota</taxon>
        <taxon>Viridiplantae</taxon>
        <taxon>Streptophyta</taxon>
        <taxon>Embryophyta</taxon>
        <taxon>Tracheophyta</taxon>
        <taxon>Spermatophyta</taxon>
        <taxon>Magnoliopsida</taxon>
        <taxon>eudicotyledons</taxon>
        <taxon>Gunneridae</taxon>
        <taxon>Pentapetalae</taxon>
        <taxon>asterids</taxon>
        <taxon>campanulids</taxon>
        <taxon>Apiales</taxon>
        <taxon>Apiaceae</taxon>
        <taxon>Apioideae</taxon>
        <taxon>apioid superclade</taxon>
        <taxon>Tordylieae</taxon>
        <taxon>Tordyliinae</taxon>
        <taxon>Heracleum</taxon>
    </lineage>
</organism>
<dbReference type="CDD" id="cd00590">
    <property type="entry name" value="RRM_SF"/>
    <property type="match status" value="1"/>
</dbReference>
<dbReference type="PROSITE" id="PS50102">
    <property type="entry name" value="RRM"/>
    <property type="match status" value="1"/>
</dbReference>
<evidence type="ECO:0000259" key="3">
    <source>
        <dbReference type="PROSITE" id="PS50102"/>
    </source>
</evidence>
<name>A0AAD8MVW2_9APIA</name>
<evidence type="ECO:0000313" key="5">
    <source>
        <dbReference type="Proteomes" id="UP001237642"/>
    </source>
</evidence>
<dbReference type="InterPro" id="IPR012677">
    <property type="entry name" value="Nucleotide-bd_a/b_plait_sf"/>
</dbReference>
<dbReference type="SMART" id="SM00360">
    <property type="entry name" value="RRM"/>
    <property type="match status" value="1"/>
</dbReference>
<accession>A0AAD8MVW2</accession>
<evidence type="ECO:0000256" key="2">
    <source>
        <dbReference type="SAM" id="MobiDB-lite"/>
    </source>
</evidence>
<feature type="domain" description="RRM" evidence="3">
    <location>
        <begin position="218"/>
        <end position="295"/>
    </location>
</feature>